<dbReference type="AlphaFoldDB" id="I3S669"/>
<protein>
    <submittedName>
        <fullName evidence="1">Uncharacterized protein</fullName>
    </submittedName>
</protein>
<accession>I3S669</accession>
<sequence>MLCSVWWAVIWTVWNHRNDVIFRDEEVQMHKAMEMVKLKSWQWLNARKHNFSYSLYEWYCDSLSCIQFS</sequence>
<evidence type="ECO:0000313" key="1">
    <source>
        <dbReference type="EMBL" id="AFK35761.1"/>
    </source>
</evidence>
<organism evidence="1">
    <name type="scientific">Lotus japonicus</name>
    <name type="common">Lotus corniculatus var. japonicus</name>
    <dbReference type="NCBI Taxonomy" id="34305"/>
    <lineage>
        <taxon>Eukaryota</taxon>
        <taxon>Viridiplantae</taxon>
        <taxon>Streptophyta</taxon>
        <taxon>Embryophyta</taxon>
        <taxon>Tracheophyta</taxon>
        <taxon>Spermatophyta</taxon>
        <taxon>Magnoliopsida</taxon>
        <taxon>eudicotyledons</taxon>
        <taxon>Gunneridae</taxon>
        <taxon>Pentapetalae</taxon>
        <taxon>rosids</taxon>
        <taxon>fabids</taxon>
        <taxon>Fabales</taxon>
        <taxon>Fabaceae</taxon>
        <taxon>Papilionoideae</taxon>
        <taxon>50 kb inversion clade</taxon>
        <taxon>NPAAA clade</taxon>
        <taxon>Hologalegina</taxon>
        <taxon>robinioid clade</taxon>
        <taxon>Loteae</taxon>
        <taxon>Lotus</taxon>
    </lineage>
</organism>
<dbReference type="EMBL" id="BT135966">
    <property type="protein sequence ID" value="AFK35761.1"/>
    <property type="molecule type" value="mRNA"/>
</dbReference>
<proteinExistence type="evidence at transcript level"/>
<reference evidence="1" key="1">
    <citation type="submission" date="2012-05" db="EMBL/GenBank/DDBJ databases">
        <authorList>
            <person name="Krishnakumar V."/>
            <person name="Cheung F."/>
            <person name="Xiao Y."/>
            <person name="Chan A."/>
            <person name="Moskal W.A."/>
            <person name="Town C.D."/>
        </authorList>
    </citation>
    <scope>NUCLEOTIDE SEQUENCE</scope>
</reference>
<name>I3S669_LOTJA</name>